<gene>
    <name evidence="1" type="ORF">SAMN05443550_10127</name>
</gene>
<dbReference type="PANTHER" id="PTHR41317">
    <property type="entry name" value="PD-(D_E)XK NUCLEASE FAMILY TRANSPOSASE"/>
    <property type="match status" value="1"/>
</dbReference>
<dbReference type="Pfam" id="PF12784">
    <property type="entry name" value="PDDEXK_2"/>
    <property type="match status" value="1"/>
</dbReference>
<name>A0A1H3W140_9SPHI</name>
<sequence length="276" mass="32296">MEIQRYVNPLLDYGFKKLFGQESNKRFLIAFLNELLPGNKQIADLQYSNPENQGESQDKRIVIFDVLCHGKDGEVFLVEIQQVKQDYFKDRAVYYAARQISSQSEKGRKWEYGYKAVHVIAILGKFTLEGKDTNKYFHDIALRDSMSSKEFYDKIRFVFIELLNFTKSENELITGLDKWLFALKHMSQLTEIPGTFNEEIFKDFFKTAEILTDMERTQEEIQQKIEWDHYAILQTAKREGKQEGKLEVASNLKNLGFSIDRIKAATNLSDQQIKQL</sequence>
<dbReference type="STRING" id="425514.SAMN05443550_10127"/>
<accession>A0A1H3W140</accession>
<dbReference type="InterPro" id="IPR010106">
    <property type="entry name" value="RpnA"/>
</dbReference>
<dbReference type="PANTHER" id="PTHR41317:SF1">
    <property type="entry name" value="PD-(D_E)XK NUCLEASE FAMILY TRANSPOSASE"/>
    <property type="match status" value="1"/>
</dbReference>
<proteinExistence type="predicted"/>
<dbReference type="AlphaFoldDB" id="A0A1H3W140"/>
<organism evidence="1 2">
    <name type="scientific">Pedobacter hartonius</name>
    <dbReference type="NCBI Taxonomy" id="425514"/>
    <lineage>
        <taxon>Bacteria</taxon>
        <taxon>Pseudomonadati</taxon>
        <taxon>Bacteroidota</taxon>
        <taxon>Sphingobacteriia</taxon>
        <taxon>Sphingobacteriales</taxon>
        <taxon>Sphingobacteriaceae</taxon>
        <taxon>Pedobacter</taxon>
    </lineage>
</organism>
<evidence type="ECO:0000313" key="2">
    <source>
        <dbReference type="Proteomes" id="UP000198850"/>
    </source>
</evidence>
<protein>
    <recommendedName>
        <fullName evidence="3">Rpn family recombination-promoting nuclease/putative transposase</fullName>
    </recommendedName>
</protein>
<keyword evidence="2" id="KW-1185">Reference proteome</keyword>
<dbReference type="OrthoDB" id="9803508at2"/>
<dbReference type="Proteomes" id="UP000198850">
    <property type="component" value="Unassembled WGS sequence"/>
</dbReference>
<evidence type="ECO:0008006" key="3">
    <source>
        <dbReference type="Google" id="ProtNLM"/>
    </source>
</evidence>
<dbReference type="RefSeq" id="WP_090554065.1">
    <property type="nucleotide sequence ID" value="NZ_FNRA01000001.1"/>
</dbReference>
<dbReference type="NCBIfam" id="TIGR01784">
    <property type="entry name" value="T_den_put_tspse"/>
    <property type="match status" value="1"/>
</dbReference>
<dbReference type="EMBL" id="FNRA01000001">
    <property type="protein sequence ID" value="SDZ80134.1"/>
    <property type="molecule type" value="Genomic_DNA"/>
</dbReference>
<reference evidence="1 2" key="1">
    <citation type="submission" date="2016-10" db="EMBL/GenBank/DDBJ databases">
        <authorList>
            <person name="de Groot N.N."/>
        </authorList>
    </citation>
    <scope>NUCLEOTIDE SEQUENCE [LARGE SCALE GENOMIC DNA]</scope>
    <source>
        <strain evidence="1 2">DSM 19033</strain>
    </source>
</reference>
<evidence type="ECO:0000313" key="1">
    <source>
        <dbReference type="EMBL" id="SDZ80134.1"/>
    </source>
</evidence>